<organism evidence="4 5">
    <name type="scientific">Candidatus Harrisonbacteria bacterium CG10_big_fil_rev_8_21_14_0_10_38_8</name>
    <dbReference type="NCBI Taxonomy" id="1974582"/>
    <lineage>
        <taxon>Bacteria</taxon>
        <taxon>Candidatus Harrisoniibacteriota</taxon>
    </lineage>
</organism>
<dbReference type="InterPro" id="IPR050385">
    <property type="entry name" value="Archaeal_FAD_synthase"/>
</dbReference>
<accession>A0A2M6WKN8</accession>
<proteinExistence type="predicted"/>
<dbReference type="EMBL" id="PFAY01000003">
    <property type="protein sequence ID" value="PIT93342.1"/>
    <property type="molecule type" value="Genomic_DNA"/>
</dbReference>
<sequence length="132" mass="14964">MKVLVFGTFDGVHKGHQSMLSQARKLGSHLTVVVALDIVVNELKGRKPRNNELERIQLIKEQKLADEVTLGDGEIGSWQILEKCRPDIIALGYDQQLLESDLLTYLRGSQNPPKIVILKPYKPDKFHNNLHD</sequence>
<gene>
    <name evidence="4" type="ORF">COU06_00495</name>
</gene>
<keyword evidence="2" id="KW-0548">Nucleotidyltransferase</keyword>
<feature type="domain" description="Cytidyltransferase-like" evidence="3">
    <location>
        <begin position="5"/>
        <end position="95"/>
    </location>
</feature>
<dbReference type="NCBIfam" id="TIGR00125">
    <property type="entry name" value="cyt_tran_rel"/>
    <property type="match status" value="1"/>
</dbReference>
<evidence type="ECO:0000256" key="2">
    <source>
        <dbReference type="ARBA" id="ARBA00022695"/>
    </source>
</evidence>
<evidence type="ECO:0000313" key="5">
    <source>
        <dbReference type="Proteomes" id="UP000229112"/>
    </source>
</evidence>
<comment type="caution">
    <text evidence="4">The sequence shown here is derived from an EMBL/GenBank/DDBJ whole genome shotgun (WGS) entry which is preliminary data.</text>
</comment>
<evidence type="ECO:0000259" key="3">
    <source>
        <dbReference type="Pfam" id="PF01467"/>
    </source>
</evidence>
<dbReference type="PANTHER" id="PTHR43793:SF1">
    <property type="entry name" value="FAD SYNTHASE"/>
    <property type="match status" value="1"/>
</dbReference>
<dbReference type="InterPro" id="IPR014729">
    <property type="entry name" value="Rossmann-like_a/b/a_fold"/>
</dbReference>
<dbReference type="PANTHER" id="PTHR43793">
    <property type="entry name" value="FAD SYNTHASE"/>
    <property type="match status" value="1"/>
</dbReference>
<evidence type="ECO:0000313" key="4">
    <source>
        <dbReference type="EMBL" id="PIT93342.1"/>
    </source>
</evidence>
<evidence type="ECO:0000256" key="1">
    <source>
        <dbReference type="ARBA" id="ARBA00022679"/>
    </source>
</evidence>
<name>A0A2M6WKN8_9BACT</name>
<dbReference type="Pfam" id="PF01467">
    <property type="entry name" value="CTP_transf_like"/>
    <property type="match status" value="1"/>
</dbReference>
<dbReference type="GO" id="GO:0016779">
    <property type="term" value="F:nucleotidyltransferase activity"/>
    <property type="evidence" value="ECO:0007669"/>
    <property type="project" value="UniProtKB-KW"/>
</dbReference>
<keyword evidence="1" id="KW-0808">Transferase</keyword>
<dbReference type="Gene3D" id="3.40.50.620">
    <property type="entry name" value="HUPs"/>
    <property type="match status" value="1"/>
</dbReference>
<dbReference type="AlphaFoldDB" id="A0A2M6WKN8"/>
<dbReference type="InterPro" id="IPR004821">
    <property type="entry name" value="Cyt_trans-like"/>
</dbReference>
<dbReference type="Proteomes" id="UP000229112">
    <property type="component" value="Unassembled WGS sequence"/>
</dbReference>
<protein>
    <submittedName>
        <fullName evidence="4">FAD synthase</fullName>
    </submittedName>
</protein>
<dbReference type="SUPFAM" id="SSF52374">
    <property type="entry name" value="Nucleotidylyl transferase"/>
    <property type="match status" value="1"/>
</dbReference>
<reference evidence="5" key="1">
    <citation type="submission" date="2017-09" db="EMBL/GenBank/DDBJ databases">
        <title>Depth-based differentiation of microbial function through sediment-hosted aquifers and enrichment of novel symbionts in the deep terrestrial subsurface.</title>
        <authorList>
            <person name="Probst A.J."/>
            <person name="Ladd B."/>
            <person name="Jarett J.K."/>
            <person name="Geller-Mcgrath D.E."/>
            <person name="Sieber C.M.K."/>
            <person name="Emerson J.B."/>
            <person name="Anantharaman K."/>
            <person name="Thomas B.C."/>
            <person name="Malmstrom R."/>
            <person name="Stieglmeier M."/>
            <person name="Klingl A."/>
            <person name="Woyke T."/>
            <person name="Ryan C.M."/>
            <person name="Banfield J.F."/>
        </authorList>
    </citation>
    <scope>NUCLEOTIDE SEQUENCE [LARGE SCALE GENOMIC DNA]</scope>
</reference>